<evidence type="ECO:0000313" key="2">
    <source>
        <dbReference type="Proteomes" id="UP000014062"/>
    </source>
</evidence>
<dbReference type="Proteomes" id="UP000014062">
    <property type="component" value="Chromosome"/>
</dbReference>
<name>A0A7U9DUP7_STRLI</name>
<evidence type="ECO:0000313" key="1">
    <source>
        <dbReference type="EMBL" id="EOY48006.1"/>
    </source>
</evidence>
<dbReference type="AlphaFoldDB" id="A0A7U9DUP7"/>
<dbReference type="EMBL" id="CM001889">
    <property type="protein sequence ID" value="EOY48006.1"/>
    <property type="molecule type" value="Genomic_DNA"/>
</dbReference>
<accession>A0A7U9DUP7</accession>
<gene>
    <name evidence="1" type="ORF">SLI_3293</name>
</gene>
<reference evidence="2" key="1">
    <citation type="journal article" date="2013" name="Genome Biol. Evol.">
        <title>The genome sequence of Streptomyces lividans 66 reveals a novel tRNA-dependent peptide biosynthetic system within a metal-related genomic island.</title>
        <authorList>
            <person name="Cruz-Morales P."/>
            <person name="Vijgenboom E."/>
            <person name="Iruegas-Bocardo F."/>
            <person name="Girard G."/>
            <person name="Yanez-Guerra L.A."/>
            <person name="Ramos-Aboites H.E."/>
            <person name="Pernodet J.L."/>
            <person name="Anne J."/>
            <person name="van Wezel G.P."/>
            <person name="Barona-Gomez F."/>
        </authorList>
    </citation>
    <scope>NUCLEOTIDE SEQUENCE [LARGE SCALE GENOMIC DNA]</scope>
    <source>
        <strain evidence="2">1326</strain>
    </source>
</reference>
<proteinExistence type="predicted"/>
<sequence>MREALVIAVAVGRLRRRLDEGSRTCPALGLESAHNGQGY</sequence>
<organism evidence="1 2">
    <name type="scientific">Streptomyces lividans 1326</name>
    <dbReference type="NCBI Taxonomy" id="1200984"/>
    <lineage>
        <taxon>Bacteria</taxon>
        <taxon>Bacillati</taxon>
        <taxon>Actinomycetota</taxon>
        <taxon>Actinomycetes</taxon>
        <taxon>Kitasatosporales</taxon>
        <taxon>Streptomycetaceae</taxon>
        <taxon>Streptomyces</taxon>
    </lineage>
</organism>
<protein>
    <submittedName>
        <fullName evidence="1">Uncharacterized protein</fullName>
    </submittedName>
</protein>